<evidence type="ECO:0000313" key="1">
    <source>
        <dbReference type="EMBL" id="GFY45000.1"/>
    </source>
</evidence>
<organism evidence="2 3">
    <name type="scientific">Trichonephila inaurata madagascariensis</name>
    <dbReference type="NCBI Taxonomy" id="2747483"/>
    <lineage>
        <taxon>Eukaryota</taxon>
        <taxon>Metazoa</taxon>
        <taxon>Ecdysozoa</taxon>
        <taxon>Arthropoda</taxon>
        <taxon>Chelicerata</taxon>
        <taxon>Arachnida</taxon>
        <taxon>Araneae</taxon>
        <taxon>Araneomorphae</taxon>
        <taxon>Entelegynae</taxon>
        <taxon>Araneoidea</taxon>
        <taxon>Nephilidae</taxon>
        <taxon>Trichonephila</taxon>
        <taxon>Trichonephila inaurata</taxon>
    </lineage>
</organism>
<dbReference type="AlphaFoldDB" id="A0A8X7BU51"/>
<dbReference type="EMBL" id="BMAV01004523">
    <property type="protein sequence ID" value="GFY45001.1"/>
    <property type="molecule type" value="Genomic_DNA"/>
</dbReference>
<name>A0A8X7BU51_9ARAC</name>
<sequence>MTQDAMNIGCCCQRWRHGRICQVAGGWDLSIKLAWTGAAYAAAAAFPKRVSKVCFKLVSALTTAGFTKKRRTELNKKPSSFFLRAKP</sequence>
<dbReference type="Proteomes" id="UP000886998">
    <property type="component" value="Unassembled WGS sequence"/>
</dbReference>
<keyword evidence="3" id="KW-1185">Reference proteome</keyword>
<proteinExistence type="predicted"/>
<accession>A0A8X7BU51</accession>
<comment type="caution">
    <text evidence="2">The sequence shown here is derived from an EMBL/GenBank/DDBJ whole genome shotgun (WGS) entry which is preliminary data.</text>
</comment>
<gene>
    <name evidence="1" type="ORF">TNIN_162981</name>
    <name evidence="2" type="ORF">TNIN_162991</name>
</gene>
<evidence type="ECO:0000313" key="2">
    <source>
        <dbReference type="EMBL" id="GFY45001.1"/>
    </source>
</evidence>
<reference evidence="2" key="1">
    <citation type="submission" date="2020-08" db="EMBL/GenBank/DDBJ databases">
        <title>Multicomponent nature underlies the extraordinary mechanical properties of spider dragline silk.</title>
        <authorList>
            <person name="Kono N."/>
            <person name="Nakamura H."/>
            <person name="Mori M."/>
            <person name="Yoshida Y."/>
            <person name="Ohtoshi R."/>
            <person name="Malay A.D."/>
            <person name="Moran D.A.P."/>
            <person name="Tomita M."/>
            <person name="Numata K."/>
            <person name="Arakawa K."/>
        </authorList>
    </citation>
    <scope>NUCLEOTIDE SEQUENCE</scope>
</reference>
<evidence type="ECO:0000313" key="3">
    <source>
        <dbReference type="Proteomes" id="UP000886998"/>
    </source>
</evidence>
<dbReference type="EMBL" id="BMAV01004523">
    <property type="protein sequence ID" value="GFY45000.1"/>
    <property type="molecule type" value="Genomic_DNA"/>
</dbReference>
<protein>
    <submittedName>
        <fullName evidence="2">Uncharacterized protein</fullName>
    </submittedName>
</protein>